<dbReference type="Proteomes" id="UP000467322">
    <property type="component" value="Unassembled WGS sequence"/>
</dbReference>
<sequence length="125" mass="14075">MVDPQNDGPKAKDSGGPPRQHLAERLSGELQSSAETCKHLQLVVSAMLEKLDNPQQVVDYHMLQELDRLHQTLDDLAKLTRALDVQFNNARGVAELLKLTSLRHRLFPELTPDETTVPDNTLTWL</sequence>
<accession>A0A845M1Z6</accession>
<keyword evidence="3" id="KW-1185">Reference proteome</keyword>
<gene>
    <name evidence="2" type="ORF">GQE99_09350</name>
</gene>
<evidence type="ECO:0000313" key="2">
    <source>
        <dbReference type="EMBL" id="MZR13222.1"/>
    </source>
</evidence>
<dbReference type="EMBL" id="WTUX01000011">
    <property type="protein sequence ID" value="MZR13222.1"/>
    <property type="molecule type" value="Genomic_DNA"/>
</dbReference>
<evidence type="ECO:0000313" key="3">
    <source>
        <dbReference type="Proteomes" id="UP000467322"/>
    </source>
</evidence>
<dbReference type="RefSeq" id="WP_161351323.1">
    <property type="nucleotide sequence ID" value="NZ_WTUX01000011.1"/>
</dbReference>
<name>A0A845M1Z6_9RHOB</name>
<organism evidence="2 3">
    <name type="scientific">Maritimibacter harenae</name>
    <dbReference type="NCBI Taxonomy" id="2606218"/>
    <lineage>
        <taxon>Bacteria</taxon>
        <taxon>Pseudomonadati</taxon>
        <taxon>Pseudomonadota</taxon>
        <taxon>Alphaproteobacteria</taxon>
        <taxon>Rhodobacterales</taxon>
        <taxon>Roseobacteraceae</taxon>
        <taxon>Maritimibacter</taxon>
    </lineage>
</organism>
<proteinExistence type="predicted"/>
<dbReference type="AlphaFoldDB" id="A0A845M1Z6"/>
<reference evidence="2 3" key="1">
    <citation type="submission" date="2019-12" db="EMBL/GenBank/DDBJ databases">
        <title>Maritimibacter sp. nov. sp. isolated from sea sand.</title>
        <authorList>
            <person name="Kim J."/>
            <person name="Jeong S.E."/>
            <person name="Jung H.S."/>
            <person name="Jeon C.O."/>
        </authorList>
    </citation>
    <scope>NUCLEOTIDE SEQUENCE [LARGE SCALE GENOMIC DNA]</scope>
    <source>
        <strain evidence="2 3">DP07</strain>
    </source>
</reference>
<feature type="region of interest" description="Disordered" evidence="1">
    <location>
        <begin position="1"/>
        <end position="30"/>
    </location>
</feature>
<comment type="caution">
    <text evidence="2">The sequence shown here is derived from an EMBL/GenBank/DDBJ whole genome shotgun (WGS) entry which is preliminary data.</text>
</comment>
<protein>
    <submittedName>
        <fullName evidence="2">Uncharacterized protein</fullName>
    </submittedName>
</protein>
<evidence type="ECO:0000256" key="1">
    <source>
        <dbReference type="SAM" id="MobiDB-lite"/>
    </source>
</evidence>